<organism evidence="6 7">
    <name type="scientific">Rossellomorea aquimaris</name>
    <dbReference type="NCBI Taxonomy" id="189382"/>
    <lineage>
        <taxon>Bacteria</taxon>
        <taxon>Bacillati</taxon>
        <taxon>Bacillota</taxon>
        <taxon>Bacilli</taxon>
        <taxon>Bacillales</taxon>
        <taxon>Bacillaceae</taxon>
        <taxon>Rossellomorea</taxon>
    </lineage>
</organism>
<dbReference type="OrthoDB" id="7239898at2"/>
<dbReference type="PANTHER" id="PTHR30011:SF16">
    <property type="entry name" value="C2H2 FINGER DOMAIN TRANSCRIPTION FACTOR (EUROFUNG)-RELATED"/>
    <property type="match status" value="1"/>
</dbReference>
<evidence type="ECO:0000313" key="6">
    <source>
        <dbReference type="EMBL" id="TYS87100.1"/>
    </source>
</evidence>
<evidence type="ECO:0000259" key="5">
    <source>
        <dbReference type="Pfam" id="PF00296"/>
    </source>
</evidence>
<evidence type="ECO:0000256" key="1">
    <source>
        <dbReference type="ARBA" id="ARBA00022630"/>
    </source>
</evidence>
<evidence type="ECO:0000256" key="4">
    <source>
        <dbReference type="ARBA" id="ARBA00023033"/>
    </source>
</evidence>
<dbReference type="InterPro" id="IPR051260">
    <property type="entry name" value="Diverse_substr_monoxygenases"/>
</dbReference>
<keyword evidence="1" id="KW-0285">Flavoprotein</keyword>
<feature type="domain" description="Luciferase-like" evidence="5">
    <location>
        <begin position="36"/>
        <end position="235"/>
    </location>
</feature>
<gene>
    <name evidence="6" type="ORF">FZC85_08950</name>
</gene>
<dbReference type="SUPFAM" id="SSF51679">
    <property type="entry name" value="Bacterial luciferase-like"/>
    <property type="match status" value="1"/>
</dbReference>
<dbReference type="RefSeq" id="WP_148969920.1">
    <property type="nucleotide sequence ID" value="NZ_JBNIKW010000002.1"/>
</dbReference>
<dbReference type="InterPro" id="IPR036661">
    <property type="entry name" value="Luciferase-like_sf"/>
</dbReference>
<proteinExistence type="predicted"/>
<dbReference type="GO" id="GO:0016705">
    <property type="term" value="F:oxidoreductase activity, acting on paired donors, with incorporation or reduction of molecular oxygen"/>
    <property type="evidence" value="ECO:0007669"/>
    <property type="project" value="InterPro"/>
</dbReference>
<dbReference type="PANTHER" id="PTHR30011">
    <property type="entry name" value="ALKANESULFONATE MONOOXYGENASE-RELATED"/>
    <property type="match status" value="1"/>
</dbReference>
<keyword evidence="2" id="KW-0288">FMN</keyword>
<keyword evidence="4" id="KW-0503">Monooxygenase</keyword>
<accession>A0A5D4TSX7</accession>
<sequence length="319" mass="36561">MNPFSHHKAYNRMYKEGELTLGLHIPLENYRFDTPTMEKQVELAQLSEKLGFTSLWFRDVLLEDPNFGDPAVGQIYDMMIYLTYLAGKTNDIALGTAAAVLPLRHPLRVAKEIATIDQLFPGRVLLGVSSGDRRADFAALGVSHPDRGKTFVEAYHYLQDVLYREFPHIESTRGDIRGANLVPKPTTRIPTFITGYAQQDMKWFSEHGDGWMYYPRSPHDQELTIRRWRSLVEEYHPGLFKPFSQPMHLDLAGDPNEIPTPIRLGFRIGRNYLIELLNIYKAAGVNHLFFALFDSERPADEVIQELGEYVVPHFPAVQK</sequence>
<reference evidence="6 7" key="1">
    <citation type="submission" date="2019-08" db="EMBL/GenBank/DDBJ databases">
        <title>Bacillus genomes from the desert of Cuatro Cienegas, Coahuila.</title>
        <authorList>
            <person name="Olmedo-Alvarez G."/>
        </authorList>
    </citation>
    <scope>NUCLEOTIDE SEQUENCE [LARGE SCALE GENOMIC DNA]</scope>
    <source>
        <strain evidence="6 7">CH87b_3T</strain>
    </source>
</reference>
<dbReference type="InterPro" id="IPR020020">
    <property type="entry name" value="Luciferase-type_oxidoreductase"/>
</dbReference>
<keyword evidence="3" id="KW-0560">Oxidoreductase</keyword>
<name>A0A5D4TSX7_9BACI</name>
<evidence type="ECO:0000256" key="3">
    <source>
        <dbReference type="ARBA" id="ARBA00023002"/>
    </source>
</evidence>
<dbReference type="Proteomes" id="UP000324269">
    <property type="component" value="Unassembled WGS sequence"/>
</dbReference>
<dbReference type="GO" id="GO:0004497">
    <property type="term" value="F:monooxygenase activity"/>
    <property type="evidence" value="ECO:0007669"/>
    <property type="project" value="UniProtKB-KW"/>
</dbReference>
<comment type="caution">
    <text evidence="6">The sequence shown here is derived from an EMBL/GenBank/DDBJ whole genome shotgun (WGS) entry which is preliminary data.</text>
</comment>
<dbReference type="Gene3D" id="3.20.20.30">
    <property type="entry name" value="Luciferase-like domain"/>
    <property type="match status" value="1"/>
</dbReference>
<dbReference type="NCBIfam" id="TIGR03571">
    <property type="entry name" value="lucif_BA3436"/>
    <property type="match status" value="1"/>
</dbReference>
<evidence type="ECO:0000256" key="2">
    <source>
        <dbReference type="ARBA" id="ARBA00022643"/>
    </source>
</evidence>
<dbReference type="EMBL" id="VTEZ01000002">
    <property type="protein sequence ID" value="TYS87100.1"/>
    <property type="molecule type" value="Genomic_DNA"/>
</dbReference>
<dbReference type="AlphaFoldDB" id="A0A5D4TSX7"/>
<dbReference type="InterPro" id="IPR011251">
    <property type="entry name" value="Luciferase-like_dom"/>
</dbReference>
<dbReference type="Pfam" id="PF00296">
    <property type="entry name" value="Bac_luciferase"/>
    <property type="match status" value="1"/>
</dbReference>
<protein>
    <submittedName>
        <fullName evidence="6">LLM class oxidoreductase</fullName>
    </submittedName>
</protein>
<evidence type="ECO:0000313" key="7">
    <source>
        <dbReference type="Proteomes" id="UP000324269"/>
    </source>
</evidence>